<evidence type="ECO:0000256" key="3">
    <source>
        <dbReference type="SAM" id="SignalP"/>
    </source>
</evidence>
<name>A0ABT6B4L0_9BURK</name>
<dbReference type="RefSeq" id="WP_276269416.1">
    <property type="nucleotide sequence ID" value="NZ_JARJLM010000713.1"/>
</dbReference>
<dbReference type="Pfam" id="PF02514">
    <property type="entry name" value="CobN-Mg_chel"/>
    <property type="match status" value="1"/>
</dbReference>
<dbReference type="NCBIfam" id="NF004644">
    <property type="entry name" value="PRK05989.2-2"/>
    <property type="match status" value="1"/>
</dbReference>
<dbReference type="PANTHER" id="PTHR44119">
    <property type="entry name" value="MAGNESIUM-CHELATASE SUBUNIT CHLH, CHLOROPLASTIC"/>
    <property type="match status" value="1"/>
</dbReference>
<evidence type="ECO:0000259" key="4">
    <source>
        <dbReference type="Pfam" id="PF02514"/>
    </source>
</evidence>
<dbReference type="PANTHER" id="PTHR44119:SF4">
    <property type="entry name" value="AEROBIC COBALTOCHELATASE SUBUNIT COBN"/>
    <property type="match status" value="1"/>
</dbReference>
<feature type="compositionally biased region" description="Pro residues" evidence="1">
    <location>
        <begin position="1276"/>
        <end position="1290"/>
    </location>
</feature>
<reference evidence="5 6" key="1">
    <citation type="submission" date="2023-03" db="EMBL/GenBank/DDBJ databases">
        <title>Draft assemblies of triclosan tolerant bacteria isolated from returned activated sludge.</title>
        <authorList>
            <person name="Van Hamelsveld S."/>
        </authorList>
    </citation>
    <scope>NUCLEOTIDE SEQUENCE [LARGE SCALE GENOMIC DNA]</scope>
    <source>
        <strain evidence="5 6">GW210010_S58</strain>
    </source>
</reference>
<evidence type="ECO:0000313" key="5">
    <source>
        <dbReference type="EMBL" id="MDF3839820.1"/>
    </source>
</evidence>
<organism evidence="5 6">
    <name type="scientific">Cupriavidus basilensis</name>
    <dbReference type="NCBI Taxonomy" id="68895"/>
    <lineage>
        <taxon>Bacteria</taxon>
        <taxon>Pseudomonadati</taxon>
        <taxon>Pseudomonadota</taxon>
        <taxon>Betaproteobacteria</taxon>
        <taxon>Burkholderiales</taxon>
        <taxon>Burkholderiaceae</taxon>
        <taxon>Cupriavidus</taxon>
    </lineage>
</organism>
<gene>
    <name evidence="5" type="primary">cobN</name>
    <name evidence="5" type="ORF">P3W85_43830</name>
</gene>
<feature type="compositionally biased region" description="Low complexity" evidence="1">
    <location>
        <begin position="1259"/>
        <end position="1275"/>
    </location>
</feature>
<dbReference type="GO" id="GO:0051116">
    <property type="term" value="F:cobaltochelatase activity"/>
    <property type="evidence" value="ECO:0007669"/>
    <property type="project" value="UniProtKB-EC"/>
</dbReference>
<feature type="region of interest" description="Disordered" evidence="1">
    <location>
        <begin position="1246"/>
        <end position="1292"/>
    </location>
</feature>
<keyword evidence="6" id="KW-1185">Reference proteome</keyword>
<feature type="chain" id="PRO_5045564740" evidence="3">
    <location>
        <begin position="33"/>
        <end position="1350"/>
    </location>
</feature>
<dbReference type="EMBL" id="JARJLM010000713">
    <property type="protein sequence ID" value="MDF3839820.1"/>
    <property type="molecule type" value="Genomic_DNA"/>
</dbReference>
<keyword evidence="2" id="KW-1133">Transmembrane helix</keyword>
<dbReference type="InterPro" id="IPR003672">
    <property type="entry name" value="CobN/Mg_chltase"/>
</dbReference>
<evidence type="ECO:0000313" key="6">
    <source>
        <dbReference type="Proteomes" id="UP001216674"/>
    </source>
</evidence>
<protein>
    <submittedName>
        <fullName evidence="5">Cobaltochelatase subunit CobN</fullName>
        <ecNumber evidence="5">6.6.1.2</ecNumber>
    </submittedName>
</protein>
<keyword evidence="5" id="KW-0436">Ligase</keyword>
<dbReference type="EC" id="6.6.1.2" evidence="5"/>
<dbReference type="Proteomes" id="UP001216674">
    <property type="component" value="Unassembled WGS sequence"/>
</dbReference>
<feature type="transmembrane region" description="Helical" evidence="2">
    <location>
        <begin position="1306"/>
        <end position="1327"/>
    </location>
</feature>
<keyword evidence="2" id="KW-0472">Membrane</keyword>
<keyword evidence="3" id="KW-0732">Signal</keyword>
<keyword evidence="2" id="KW-0812">Transmembrane</keyword>
<dbReference type="CDD" id="cd10150">
    <property type="entry name" value="CobN_like"/>
    <property type="match status" value="1"/>
</dbReference>
<feature type="domain" description="CobN/magnesium chelatase" evidence="4">
    <location>
        <begin position="136"/>
        <end position="1206"/>
    </location>
</feature>
<accession>A0ABT6B4L0</accession>
<evidence type="ECO:0000256" key="2">
    <source>
        <dbReference type="SAM" id="Phobius"/>
    </source>
</evidence>
<sequence>MSPQHKTKTRLIRALCLLWLALFALGMQQARAEPKIAVLTTSPVPAGKFEPLQAMARAHGMTLDARYLERMRAQDVAPFIDGAALLILDAPRDHIVTEMLARLGPQWTSARVPRLLLATDRFEAHGLDQALGARLHAYYVNGGRANFDAMMRTLAAQQFRLRADNGIPAPVVFPKAAYYHPRLASVVTVSPDEALKASGFAGAPVIGVAIHQAYVSGLDSAFIDDLIARIEARGARALAFYSPVMDADGVLRMAAPGGKRIVDVLINGQIMLNAAGRKAEFETLGIPVLQVMPYRKGDAQDWERDPHGISLTDTPFYLVQPELAGVSDPMLAAATSHKDGSIVSLPAQLDAVADKALALTRLQRTPNAGKRVAILFYNYPAGEKNLSASFLNLPRSLSSTLAALHAAGYRTEAADELTLQRELGALLAPFYRGGQLGPMLDADRAAWMPMAQYRRWYDAQPAAFRAEVSARWGEPEASPMSIRRNGVAGFAIPRLQLGNVALIPVPPRGERDEAAEKALYHSTSTPLNHFYMAAYLWAREGREALVHYGTHGTQEWTPGKERGLSVTDQPYLVLGSVPVIYPYIVDDVGEALQARRRGRATIVSHQTPPFKPAGLHSDLSALHDQLHSYLQQDDGAVKDALRDDILGRSARMHLLDDMGWPQARASAQFTQYLDALHTHLHELAGALQPYGLHTFGQSQEPALRLYTVMAMLGQPWLKRVFPDEPEELFALDYRQLAQSAPYAMLRRYAIDGAPLDGLADPGQREDMQRARALYASLDATPESEAVLAALAGRYVLAGTGGDPVRNPDALPTGRNLYGFDPSKLPSREAWQAGQAATEAMIADWRKRHGKWPAKLAFSLWSVEAMRHQGMLEAQALAAMGIRPTWDSGGRVAGVEAIPAAELKRPRVDVVLSATGLYRDHFPNLIKWLAEAVRLAAAQPEPDNAVAAGTRAVRARLAQIRESDMSPERIESLALTRIFASESGNYGTGLNDATLASDSFGSGKQADARLAGLYLARMQYGYGPDEKSWGEKLPQLNLYAENLKGVQGALLARSSNLYGMLTTDDPFQYLGGIGLAVRHLTGKAPELLISNLRDANNARTETAASFLATELRTRYFHPGWIEGMKAEGYGGALNVLDTVNNFWGWTAVAPEIVRDDQWTEFAEVYVKDKHQLGLDEWFEKNAPQAQAQVIERMLEAARKGYWKADPALLKTLAERWQVLSQRHDIRSGNRSFKRYVQQQAAVSGAAGYGTQAPAAPPAGAPKAAAAPPSPSAGTPPQAAPRPEPKPAPPSQTMPVQGMQLVQRKPPAAALVPVLSWLAAGIALAGAVLGGAISARRRAGAAPFFPQRTKTH</sequence>
<evidence type="ECO:0000256" key="1">
    <source>
        <dbReference type="SAM" id="MobiDB-lite"/>
    </source>
</evidence>
<feature type="signal peptide" evidence="3">
    <location>
        <begin position="1"/>
        <end position="32"/>
    </location>
</feature>
<comment type="caution">
    <text evidence="5">The sequence shown here is derived from an EMBL/GenBank/DDBJ whole genome shotgun (WGS) entry which is preliminary data.</text>
</comment>
<proteinExistence type="predicted"/>